<dbReference type="Proteomes" id="UP001459277">
    <property type="component" value="Unassembled WGS sequence"/>
</dbReference>
<evidence type="ECO:0000313" key="2">
    <source>
        <dbReference type="Proteomes" id="UP001459277"/>
    </source>
</evidence>
<proteinExistence type="predicted"/>
<keyword evidence="2" id="KW-1185">Reference proteome</keyword>
<dbReference type="AlphaFoldDB" id="A0AAW2CBY7"/>
<sequence>MRNARPLMRDSFMIVLLHKIDYKLHSDTHSPFTYKTTIMLEGQQKIKGYGRRDCQPKSALKPAQQLLLLFLLDIFTLQEYVPSLQLQSQNVKEQNIFLAPASHYRIFQTLRYYSSLHPKRCKEALL</sequence>
<protein>
    <submittedName>
        <fullName evidence="1">Uncharacterized protein</fullName>
    </submittedName>
</protein>
<evidence type="ECO:0000313" key="1">
    <source>
        <dbReference type="EMBL" id="KAK9995321.1"/>
    </source>
</evidence>
<gene>
    <name evidence="1" type="ORF">SO802_020007</name>
</gene>
<dbReference type="EMBL" id="JAZDWU010000007">
    <property type="protein sequence ID" value="KAK9995321.1"/>
    <property type="molecule type" value="Genomic_DNA"/>
</dbReference>
<reference evidence="1 2" key="1">
    <citation type="submission" date="2024-01" db="EMBL/GenBank/DDBJ databases">
        <title>A telomere-to-telomere, gap-free genome of sweet tea (Lithocarpus litseifolius).</title>
        <authorList>
            <person name="Zhou J."/>
        </authorList>
    </citation>
    <scope>NUCLEOTIDE SEQUENCE [LARGE SCALE GENOMIC DNA]</scope>
    <source>
        <strain evidence="1">Zhou-2022a</strain>
        <tissue evidence="1">Leaf</tissue>
    </source>
</reference>
<accession>A0AAW2CBY7</accession>
<organism evidence="1 2">
    <name type="scientific">Lithocarpus litseifolius</name>
    <dbReference type="NCBI Taxonomy" id="425828"/>
    <lineage>
        <taxon>Eukaryota</taxon>
        <taxon>Viridiplantae</taxon>
        <taxon>Streptophyta</taxon>
        <taxon>Embryophyta</taxon>
        <taxon>Tracheophyta</taxon>
        <taxon>Spermatophyta</taxon>
        <taxon>Magnoliopsida</taxon>
        <taxon>eudicotyledons</taxon>
        <taxon>Gunneridae</taxon>
        <taxon>Pentapetalae</taxon>
        <taxon>rosids</taxon>
        <taxon>fabids</taxon>
        <taxon>Fagales</taxon>
        <taxon>Fagaceae</taxon>
        <taxon>Lithocarpus</taxon>
    </lineage>
</organism>
<comment type="caution">
    <text evidence="1">The sequence shown here is derived from an EMBL/GenBank/DDBJ whole genome shotgun (WGS) entry which is preliminary data.</text>
</comment>
<name>A0AAW2CBY7_9ROSI</name>